<evidence type="ECO:0000313" key="3">
    <source>
        <dbReference type="Proteomes" id="UP000651050"/>
    </source>
</evidence>
<dbReference type="InterPro" id="IPR050834">
    <property type="entry name" value="Glycosyltransf_2"/>
</dbReference>
<proteinExistence type="predicted"/>
<evidence type="ECO:0000313" key="2">
    <source>
        <dbReference type="EMBL" id="MBG9389053.1"/>
    </source>
</evidence>
<dbReference type="InterPro" id="IPR029044">
    <property type="entry name" value="Nucleotide-diphossugar_trans"/>
</dbReference>
<dbReference type="SUPFAM" id="SSF53448">
    <property type="entry name" value="Nucleotide-diphospho-sugar transferases"/>
    <property type="match status" value="1"/>
</dbReference>
<dbReference type="EMBL" id="JADWYS010000001">
    <property type="protein sequence ID" value="MBG9389053.1"/>
    <property type="molecule type" value="Genomic_DNA"/>
</dbReference>
<comment type="caution">
    <text evidence="2">The sequence shown here is derived from an EMBL/GenBank/DDBJ whole genome shotgun (WGS) entry which is preliminary data.</text>
</comment>
<sequence length="255" mass="28170">MSLQISVITAVMNRADTLGDALRSVHGQSWAGVEHVVIDGGSTDGTLDVVRQHRAGIATLVSEPDSGLYDALNKGIAAATGDVIGFMHADDEYASPYTLERVAAAFEDPSVDAVYGDLVYVSRKEPSRVVRYWQAGRYHRGLLALGWMPPHPTFYVRREVYSRLGNFDTRFRIAADYDNMLRLLWRGRVKAAYVPEVLVRMRTGGASNRSLLNILTKSREDYTALRQNGIGGLQTLLLKNVTKLPQLVVRVAAAH</sequence>
<dbReference type="RefSeq" id="WP_196986869.1">
    <property type="nucleotide sequence ID" value="NZ_JADWYS010000001.1"/>
</dbReference>
<dbReference type="PANTHER" id="PTHR43685">
    <property type="entry name" value="GLYCOSYLTRANSFERASE"/>
    <property type="match status" value="1"/>
</dbReference>
<evidence type="ECO:0000259" key="1">
    <source>
        <dbReference type="Pfam" id="PF00535"/>
    </source>
</evidence>
<dbReference type="InterPro" id="IPR001173">
    <property type="entry name" value="Glyco_trans_2-like"/>
</dbReference>
<organism evidence="2 3">
    <name type="scientific">Caenimonas aquaedulcis</name>
    <dbReference type="NCBI Taxonomy" id="2793270"/>
    <lineage>
        <taxon>Bacteria</taxon>
        <taxon>Pseudomonadati</taxon>
        <taxon>Pseudomonadota</taxon>
        <taxon>Betaproteobacteria</taxon>
        <taxon>Burkholderiales</taxon>
        <taxon>Comamonadaceae</taxon>
        <taxon>Caenimonas</taxon>
    </lineage>
</organism>
<reference evidence="2" key="1">
    <citation type="submission" date="2020-11" db="EMBL/GenBank/DDBJ databases">
        <title>Bacterial whole genome sequence for Caenimonas sp. DR4.4.</title>
        <authorList>
            <person name="Le V."/>
            <person name="Ko S.-R."/>
            <person name="Ahn C.-Y."/>
            <person name="Oh H.-M."/>
        </authorList>
    </citation>
    <scope>NUCLEOTIDE SEQUENCE</scope>
    <source>
        <strain evidence="2">DR4.4</strain>
    </source>
</reference>
<accession>A0A931H5R8</accession>
<keyword evidence="3" id="KW-1185">Reference proteome</keyword>
<gene>
    <name evidence="2" type="ORF">I5803_13540</name>
</gene>
<dbReference type="CDD" id="cd06433">
    <property type="entry name" value="GT_2_WfgS_like"/>
    <property type="match status" value="1"/>
</dbReference>
<dbReference type="Gene3D" id="3.90.550.10">
    <property type="entry name" value="Spore Coat Polysaccharide Biosynthesis Protein SpsA, Chain A"/>
    <property type="match status" value="1"/>
</dbReference>
<name>A0A931H5R8_9BURK</name>
<feature type="domain" description="Glycosyltransferase 2-like" evidence="1">
    <location>
        <begin position="6"/>
        <end position="143"/>
    </location>
</feature>
<dbReference type="PANTHER" id="PTHR43685:SF2">
    <property type="entry name" value="GLYCOSYLTRANSFERASE 2-LIKE DOMAIN-CONTAINING PROTEIN"/>
    <property type="match status" value="1"/>
</dbReference>
<dbReference type="Pfam" id="PF00535">
    <property type="entry name" value="Glycos_transf_2"/>
    <property type="match status" value="1"/>
</dbReference>
<dbReference type="AlphaFoldDB" id="A0A931H5R8"/>
<protein>
    <submittedName>
        <fullName evidence="2">Glycosyltransferase</fullName>
    </submittedName>
</protein>
<dbReference type="Proteomes" id="UP000651050">
    <property type="component" value="Unassembled WGS sequence"/>
</dbReference>